<feature type="transmembrane region" description="Helical" evidence="1">
    <location>
        <begin position="99"/>
        <end position="119"/>
    </location>
</feature>
<proteinExistence type="predicted"/>
<evidence type="ECO:0008006" key="4">
    <source>
        <dbReference type="Google" id="ProtNLM"/>
    </source>
</evidence>
<keyword evidence="1" id="KW-0812">Transmembrane</keyword>
<dbReference type="AlphaFoldDB" id="A0A6N9Q355"/>
<accession>A0A6N9Q355</accession>
<feature type="transmembrane region" description="Helical" evidence="1">
    <location>
        <begin position="160"/>
        <end position="177"/>
    </location>
</feature>
<reference evidence="2 3" key="1">
    <citation type="submission" date="2019-01" db="EMBL/GenBank/DDBJ databases">
        <title>Chengkuizengella sp. nov., isolated from deep-sea sediment of East Pacific Ocean.</title>
        <authorList>
            <person name="Yang J."/>
            <person name="Lai Q."/>
            <person name="Shao Z."/>
        </authorList>
    </citation>
    <scope>NUCLEOTIDE SEQUENCE [LARGE SCALE GENOMIC DNA]</scope>
    <source>
        <strain evidence="2 3">YPA3-1-1</strain>
    </source>
</reference>
<feature type="transmembrane region" description="Helical" evidence="1">
    <location>
        <begin position="12"/>
        <end position="39"/>
    </location>
</feature>
<sequence>MVKKTASSRMIVLRGFLIIVLVVSFLLLAISFINLLVPISIVEQMKYVDGFLTKITVIFTIAAILLLGWGKLWKGVRKNKNLITTVIQNIWLFFKKRHVLFGWLVAAAGTAHSIYFTIYLPEQMIGFWSGVIAFFVMIVLVVLGYYFNQKAKSNPKIGKFHLWLGVLFFIAFVYHFIDSKGGQFH</sequence>
<keyword evidence="1" id="KW-0472">Membrane</keyword>
<evidence type="ECO:0000313" key="3">
    <source>
        <dbReference type="Proteomes" id="UP000448943"/>
    </source>
</evidence>
<evidence type="ECO:0000256" key="1">
    <source>
        <dbReference type="SAM" id="Phobius"/>
    </source>
</evidence>
<keyword evidence="1" id="KW-1133">Transmembrane helix</keyword>
<feature type="transmembrane region" description="Helical" evidence="1">
    <location>
        <begin position="125"/>
        <end position="148"/>
    </location>
</feature>
<dbReference type="RefSeq" id="WP_160646025.1">
    <property type="nucleotide sequence ID" value="NZ_SIJB01000023.1"/>
</dbReference>
<evidence type="ECO:0000313" key="2">
    <source>
        <dbReference type="EMBL" id="NBI29222.1"/>
    </source>
</evidence>
<dbReference type="EMBL" id="SIJB01000023">
    <property type="protein sequence ID" value="NBI29222.1"/>
    <property type="molecule type" value="Genomic_DNA"/>
</dbReference>
<dbReference type="OrthoDB" id="2678261at2"/>
<dbReference type="Proteomes" id="UP000448943">
    <property type="component" value="Unassembled WGS sequence"/>
</dbReference>
<keyword evidence="3" id="KW-1185">Reference proteome</keyword>
<protein>
    <recommendedName>
        <fullName evidence="4">Ferric reductase like transmembrane component</fullName>
    </recommendedName>
</protein>
<gene>
    <name evidence="2" type="ORF">ERL59_09645</name>
</gene>
<feature type="transmembrane region" description="Helical" evidence="1">
    <location>
        <begin position="51"/>
        <end position="70"/>
    </location>
</feature>
<organism evidence="2 3">
    <name type="scientific">Chengkuizengella marina</name>
    <dbReference type="NCBI Taxonomy" id="2507566"/>
    <lineage>
        <taxon>Bacteria</taxon>
        <taxon>Bacillati</taxon>
        <taxon>Bacillota</taxon>
        <taxon>Bacilli</taxon>
        <taxon>Bacillales</taxon>
        <taxon>Paenibacillaceae</taxon>
        <taxon>Chengkuizengella</taxon>
    </lineage>
</organism>
<name>A0A6N9Q355_9BACL</name>
<comment type="caution">
    <text evidence="2">The sequence shown here is derived from an EMBL/GenBank/DDBJ whole genome shotgun (WGS) entry which is preliminary data.</text>
</comment>